<evidence type="ECO:0000313" key="4">
    <source>
        <dbReference type="Proteomes" id="UP000789704"/>
    </source>
</evidence>
<evidence type="ECO:0000313" key="3">
    <source>
        <dbReference type="EMBL" id="CAG4925205.1"/>
    </source>
</evidence>
<feature type="transmembrane region" description="Helical" evidence="2">
    <location>
        <begin position="6"/>
        <end position="24"/>
    </location>
</feature>
<proteinExistence type="predicted"/>
<dbReference type="Proteomes" id="UP000789704">
    <property type="component" value="Unassembled WGS sequence"/>
</dbReference>
<protein>
    <submittedName>
        <fullName evidence="3">Uncharacterized protein</fullName>
    </submittedName>
</protein>
<feature type="compositionally biased region" description="Basic and acidic residues" evidence="1">
    <location>
        <begin position="40"/>
        <end position="51"/>
    </location>
</feature>
<feature type="region of interest" description="Disordered" evidence="1">
    <location>
        <begin position="26"/>
        <end position="51"/>
    </location>
</feature>
<gene>
    <name evidence="3" type="ORF">LMG31841_05463</name>
</gene>
<keyword evidence="2" id="KW-0812">Transmembrane</keyword>
<organism evidence="3 4">
    <name type="scientific">Paraburkholderia saeva</name>
    <dbReference type="NCBI Taxonomy" id="2777537"/>
    <lineage>
        <taxon>Bacteria</taxon>
        <taxon>Pseudomonadati</taxon>
        <taxon>Pseudomonadota</taxon>
        <taxon>Betaproteobacteria</taxon>
        <taxon>Burkholderiales</taxon>
        <taxon>Burkholderiaceae</taxon>
        <taxon>Paraburkholderia</taxon>
    </lineage>
</organism>
<evidence type="ECO:0000256" key="2">
    <source>
        <dbReference type="SAM" id="Phobius"/>
    </source>
</evidence>
<dbReference type="EMBL" id="CAJQZC010000015">
    <property type="protein sequence ID" value="CAG4925205.1"/>
    <property type="molecule type" value="Genomic_DNA"/>
</dbReference>
<keyword evidence="4" id="KW-1185">Reference proteome</keyword>
<sequence length="51" mass="6047">MTYAMWGILIGMALIFCVSFYRYGHPPEHGQRPRQSTGTREQDRLRERYGL</sequence>
<keyword evidence="2" id="KW-0472">Membrane</keyword>
<reference evidence="3" key="1">
    <citation type="submission" date="2021-04" db="EMBL/GenBank/DDBJ databases">
        <authorList>
            <person name="Vanwijnsberghe S."/>
        </authorList>
    </citation>
    <scope>NUCLEOTIDE SEQUENCE</scope>
    <source>
        <strain evidence="3">LMG 31841</strain>
    </source>
</reference>
<comment type="caution">
    <text evidence="3">The sequence shown here is derived from an EMBL/GenBank/DDBJ whole genome shotgun (WGS) entry which is preliminary data.</text>
</comment>
<evidence type="ECO:0000256" key="1">
    <source>
        <dbReference type="SAM" id="MobiDB-lite"/>
    </source>
</evidence>
<keyword evidence="2" id="KW-1133">Transmembrane helix</keyword>
<accession>A0A9N8S2P0</accession>
<dbReference type="AlphaFoldDB" id="A0A9N8S2P0"/>
<name>A0A9N8S2P0_9BURK</name>